<keyword evidence="3" id="KW-1185">Reference proteome</keyword>
<evidence type="ECO:0000313" key="3">
    <source>
        <dbReference type="Proteomes" id="UP000308768"/>
    </source>
</evidence>
<dbReference type="EMBL" id="NAJN01001641">
    <property type="protein sequence ID" value="TKA61991.1"/>
    <property type="molecule type" value="Genomic_DNA"/>
</dbReference>
<feature type="compositionally biased region" description="Polar residues" evidence="1">
    <location>
        <begin position="177"/>
        <end position="197"/>
    </location>
</feature>
<comment type="caution">
    <text evidence="2">The sequence shown here is derived from an EMBL/GenBank/DDBJ whole genome shotgun (WGS) entry which is preliminary data.</text>
</comment>
<dbReference type="Proteomes" id="UP000308768">
    <property type="component" value="Unassembled WGS sequence"/>
</dbReference>
<proteinExistence type="predicted"/>
<dbReference type="OrthoDB" id="2530523at2759"/>
<dbReference type="STRING" id="331657.A0A4U0WGW5"/>
<feature type="region of interest" description="Disordered" evidence="1">
    <location>
        <begin position="1"/>
        <end position="25"/>
    </location>
</feature>
<evidence type="ECO:0000256" key="1">
    <source>
        <dbReference type="SAM" id="MobiDB-lite"/>
    </source>
</evidence>
<sequence length="336" mass="36350">MHRLIRQSNQLMTPPAYNQDTSKTQLHLPLPSNGLVIVLQMDYHAGAFYPPQSNSQHAGYPQNPQQQPPAFDPQAQPFQLQLPPQSSPQLPQRASSSAYPPGSTAGNGLFASGRLMTPADVQNQYNRQQNPYTSVPFGETAPTSAATAPQQQLQLQPILQPSKSMSMAAPSLPPYQAQGQSVPQSTTKPIPQRSLSPGAQARERERVSVILDINSDILHEAIRLQEEGKGGLTGSDVSADQNGADAKLPAMEYIDCMRRLQANLAYLAATVDAHHKTNSKKIEPTGPAIMEASPTHSPDLVEKYGQLQKLFPGWKGLQWRMPPSASNAGGSQNAQA</sequence>
<feature type="region of interest" description="Disordered" evidence="1">
    <location>
        <begin position="129"/>
        <end position="203"/>
    </location>
</feature>
<evidence type="ECO:0000313" key="2">
    <source>
        <dbReference type="EMBL" id="TKA61991.1"/>
    </source>
</evidence>
<protein>
    <submittedName>
        <fullName evidence="2">Uncharacterized protein</fullName>
    </submittedName>
</protein>
<name>A0A4U0WGW5_9PEZI</name>
<dbReference type="AlphaFoldDB" id="A0A4U0WGW5"/>
<reference evidence="2 3" key="1">
    <citation type="submission" date="2017-03" db="EMBL/GenBank/DDBJ databases">
        <title>Genomes of endolithic fungi from Antarctica.</title>
        <authorList>
            <person name="Coleine C."/>
            <person name="Masonjones S."/>
            <person name="Stajich J.E."/>
        </authorList>
    </citation>
    <scope>NUCLEOTIDE SEQUENCE [LARGE SCALE GENOMIC DNA]</scope>
    <source>
        <strain evidence="2 3">CCFEE 5187</strain>
    </source>
</reference>
<organism evidence="2 3">
    <name type="scientific">Cryomyces minteri</name>
    <dbReference type="NCBI Taxonomy" id="331657"/>
    <lineage>
        <taxon>Eukaryota</taxon>
        <taxon>Fungi</taxon>
        <taxon>Dikarya</taxon>
        <taxon>Ascomycota</taxon>
        <taxon>Pezizomycotina</taxon>
        <taxon>Dothideomycetes</taxon>
        <taxon>Dothideomycetes incertae sedis</taxon>
        <taxon>Cryomyces</taxon>
    </lineage>
</organism>
<gene>
    <name evidence="2" type="ORF">B0A49_09523</name>
</gene>
<feature type="compositionally biased region" description="Low complexity" evidence="1">
    <location>
        <begin position="140"/>
        <end position="161"/>
    </location>
</feature>
<feature type="region of interest" description="Disordered" evidence="1">
    <location>
        <begin position="49"/>
        <end position="111"/>
    </location>
</feature>
<accession>A0A4U0WGW5</accession>
<feature type="compositionally biased region" description="Low complexity" evidence="1">
    <location>
        <begin position="72"/>
        <end position="92"/>
    </location>
</feature>